<dbReference type="FunFam" id="3.30.920.10:FF:000002">
    <property type="entry name" value="Frataxin, mitochondrial"/>
    <property type="match status" value="1"/>
</dbReference>
<keyword evidence="7" id="KW-0410">Iron transport</keyword>
<evidence type="ECO:0000256" key="10">
    <source>
        <dbReference type="ARBA" id="ARBA00023004"/>
    </source>
</evidence>
<keyword evidence="13" id="KW-0350">Heme biosynthesis</keyword>
<evidence type="ECO:0000313" key="18">
    <source>
        <dbReference type="Proteomes" id="UP001460270"/>
    </source>
</evidence>
<dbReference type="InterPro" id="IPR017789">
    <property type="entry name" value="Frataxin"/>
</dbReference>
<dbReference type="GO" id="GO:0008199">
    <property type="term" value="F:ferric iron binding"/>
    <property type="evidence" value="ECO:0007669"/>
    <property type="project" value="InterPro"/>
</dbReference>
<dbReference type="SUPFAM" id="SSF55387">
    <property type="entry name" value="Frataxin/Nqo15-like"/>
    <property type="match status" value="1"/>
</dbReference>
<comment type="subcellular location">
    <subcellularLocation>
        <location evidence="1">Mitochondrion</location>
    </subcellularLocation>
</comment>
<evidence type="ECO:0000256" key="5">
    <source>
        <dbReference type="ARBA" id="ARBA00022434"/>
    </source>
</evidence>
<dbReference type="GO" id="GO:0004322">
    <property type="term" value="F:ferroxidase activity"/>
    <property type="evidence" value="ECO:0007669"/>
    <property type="project" value="UniProtKB-EC"/>
</dbReference>
<keyword evidence="10" id="KW-0408">Iron</keyword>
<comment type="function">
    <text evidence="14">Modulates the RNA-binding activity of ACO1. May be involved in the cytoplasmic iron-sulfur protein biogenesis. May contribute to oxidative stress resistance and overall cell survival.</text>
</comment>
<protein>
    <recommendedName>
        <fullName evidence="4">Frataxin, mitochondrial</fullName>
        <ecNumber evidence="3">1.16.3.1</ecNumber>
    </recommendedName>
</protein>
<dbReference type="SMART" id="SM01219">
    <property type="entry name" value="Frataxin_Cyay"/>
    <property type="match status" value="1"/>
</dbReference>
<keyword evidence="11" id="KW-0406">Ion transport</keyword>
<evidence type="ECO:0000256" key="13">
    <source>
        <dbReference type="ARBA" id="ARBA00023133"/>
    </source>
</evidence>
<dbReference type="Proteomes" id="UP001460270">
    <property type="component" value="Unassembled WGS sequence"/>
</dbReference>
<dbReference type="EC" id="1.16.3.1" evidence="3"/>
<comment type="catalytic activity">
    <reaction evidence="16">
        <text>4 Fe(2+) + O2 + 4 H(+) = 4 Fe(3+) + 2 H2O</text>
        <dbReference type="Rhea" id="RHEA:11148"/>
        <dbReference type="ChEBI" id="CHEBI:15377"/>
        <dbReference type="ChEBI" id="CHEBI:15378"/>
        <dbReference type="ChEBI" id="CHEBI:15379"/>
        <dbReference type="ChEBI" id="CHEBI:29033"/>
        <dbReference type="ChEBI" id="CHEBI:29034"/>
        <dbReference type="EC" id="1.16.3.1"/>
    </reaction>
</comment>
<evidence type="ECO:0000256" key="11">
    <source>
        <dbReference type="ARBA" id="ARBA00023065"/>
    </source>
</evidence>
<keyword evidence="18" id="KW-1185">Reference proteome</keyword>
<dbReference type="AlphaFoldDB" id="A0AAW0NYP1"/>
<dbReference type="PANTHER" id="PTHR16821">
    <property type="entry name" value="FRATAXIN"/>
    <property type="match status" value="1"/>
</dbReference>
<dbReference type="PROSITE" id="PS01344">
    <property type="entry name" value="FRATAXIN_1"/>
    <property type="match status" value="1"/>
</dbReference>
<evidence type="ECO:0000313" key="17">
    <source>
        <dbReference type="EMBL" id="KAK7912748.1"/>
    </source>
</evidence>
<dbReference type="GO" id="GO:0006826">
    <property type="term" value="P:iron ion transport"/>
    <property type="evidence" value="ECO:0007669"/>
    <property type="project" value="UniProtKB-KW"/>
</dbReference>
<dbReference type="PROSITE" id="PS50810">
    <property type="entry name" value="FRATAXIN_2"/>
    <property type="match status" value="1"/>
</dbReference>
<dbReference type="GO" id="GO:0016226">
    <property type="term" value="P:iron-sulfur cluster assembly"/>
    <property type="evidence" value="ECO:0007669"/>
    <property type="project" value="InterPro"/>
</dbReference>
<evidence type="ECO:0000256" key="6">
    <source>
        <dbReference type="ARBA" id="ARBA00022448"/>
    </source>
</evidence>
<dbReference type="GO" id="GO:0005739">
    <property type="term" value="C:mitochondrion"/>
    <property type="evidence" value="ECO:0007669"/>
    <property type="project" value="UniProtKB-SubCell"/>
</dbReference>
<proteinExistence type="inferred from homology"/>
<evidence type="ECO:0000256" key="3">
    <source>
        <dbReference type="ARBA" id="ARBA00013107"/>
    </source>
</evidence>
<dbReference type="InterPro" id="IPR002908">
    <property type="entry name" value="Frataxin/CyaY"/>
</dbReference>
<evidence type="ECO:0000256" key="14">
    <source>
        <dbReference type="ARBA" id="ARBA00045532"/>
    </source>
</evidence>
<comment type="caution">
    <text evidence="17">The sequence shown here is derived from an EMBL/GenBank/DDBJ whole genome shotgun (WGS) entry which is preliminary data.</text>
</comment>
<keyword evidence="12" id="KW-0496">Mitochondrion</keyword>
<dbReference type="PANTHER" id="PTHR16821:SF2">
    <property type="entry name" value="FRATAXIN, MITOCHONDRIAL"/>
    <property type="match status" value="1"/>
</dbReference>
<dbReference type="InterPro" id="IPR020895">
    <property type="entry name" value="Frataxin_CS"/>
</dbReference>
<comment type="similarity">
    <text evidence="2">Belongs to the frataxin family.</text>
</comment>
<accession>A0AAW0NYP1</accession>
<evidence type="ECO:0000256" key="15">
    <source>
        <dbReference type="ARBA" id="ARBA00046911"/>
    </source>
</evidence>
<dbReference type="NCBIfam" id="TIGR03422">
    <property type="entry name" value="mito_frataxin"/>
    <property type="match status" value="1"/>
</dbReference>
<sequence length="207" mass="23194">MRILRVDVVLRGSISLLSRTRDSVTTVPHAHVLRALPGARTCPQLRSVSSVSGPRGHVRGNVWHRTRAVALWDPQRTTVTGDVWLRDLSVPVRAQYEALSRDTLDPLADYLEDLMDEPFTGKDYDVSFSNGVLTVKLGPPHGTYVINKQTPNRQIWLSSPSSGPKRYDWTGERWVYAHDGLSLHQLLSSELSSVFGIEVDLTHLPYS</sequence>
<evidence type="ECO:0000256" key="7">
    <source>
        <dbReference type="ARBA" id="ARBA00022496"/>
    </source>
</evidence>
<dbReference type="GO" id="GO:0051537">
    <property type="term" value="F:2 iron, 2 sulfur cluster binding"/>
    <property type="evidence" value="ECO:0007669"/>
    <property type="project" value="TreeGrafter"/>
</dbReference>
<keyword evidence="8" id="KW-0809">Transit peptide</keyword>
<dbReference type="PRINTS" id="PR00904">
    <property type="entry name" value="FRATAXIN"/>
</dbReference>
<dbReference type="CDD" id="cd00503">
    <property type="entry name" value="Frataxin"/>
    <property type="match status" value="1"/>
</dbReference>
<evidence type="ECO:0000256" key="12">
    <source>
        <dbReference type="ARBA" id="ARBA00023128"/>
    </source>
</evidence>
<evidence type="ECO:0000256" key="1">
    <source>
        <dbReference type="ARBA" id="ARBA00004173"/>
    </source>
</evidence>
<organism evidence="17 18">
    <name type="scientific">Mugilogobius chulae</name>
    <name type="common">yellowstripe goby</name>
    <dbReference type="NCBI Taxonomy" id="88201"/>
    <lineage>
        <taxon>Eukaryota</taxon>
        <taxon>Metazoa</taxon>
        <taxon>Chordata</taxon>
        <taxon>Craniata</taxon>
        <taxon>Vertebrata</taxon>
        <taxon>Euteleostomi</taxon>
        <taxon>Actinopterygii</taxon>
        <taxon>Neopterygii</taxon>
        <taxon>Teleostei</taxon>
        <taxon>Neoteleostei</taxon>
        <taxon>Acanthomorphata</taxon>
        <taxon>Gobiaria</taxon>
        <taxon>Gobiiformes</taxon>
        <taxon>Gobioidei</taxon>
        <taxon>Gobiidae</taxon>
        <taxon>Gobionellinae</taxon>
        <taxon>Mugilogobius</taxon>
    </lineage>
</organism>
<dbReference type="GO" id="GO:0008198">
    <property type="term" value="F:ferrous iron binding"/>
    <property type="evidence" value="ECO:0007669"/>
    <property type="project" value="TreeGrafter"/>
</dbReference>
<dbReference type="GO" id="GO:0034986">
    <property type="term" value="F:iron chaperone activity"/>
    <property type="evidence" value="ECO:0007669"/>
    <property type="project" value="TreeGrafter"/>
</dbReference>
<dbReference type="GO" id="GO:0006783">
    <property type="term" value="P:heme biosynthetic process"/>
    <property type="evidence" value="ECO:0007669"/>
    <property type="project" value="UniProtKB-KW"/>
</dbReference>
<evidence type="ECO:0000256" key="2">
    <source>
        <dbReference type="ARBA" id="ARBA00008183"/>
    </source>
</evidence>
<evidence type="ECO:0000256" key="16">
    <source>
        <dbReference type="ARBA" id="ARBA00047990"/>
    </source>
</evidence>
<dbReference type="GO" id="GO:0006879">
    <property type="term" value="P:intracellular iron ion homeostasis"/>
    <property type="evidence" value="ECO:0007669"/>
    <property type="project" value="UniProtKB-KW"/>
</dbReference>
<evidence type="ECO:0000256" key="9">
    <source>
        <dbReference type="ARBA" id="ARBA00023002"/>
    </source>
</evidence>
<evidence type="ECO:0000256" key="8">
    <source>
        <dbReference type="ARBA" id="ARBA00022946"/>
    </source>
</evidence>
<comment type="subunit">
    <text evidence="15">Interacts with ACO1. Interacts with ISCU (cytoplasmic form).</text>
</comment>
<dbReference type="Pfam" id="PF01491">
    <property type="entry name" value="Frataxin_Cyay"/>
    <property type="match status" value="1"/>
</dbReference>
<keyword evidence="6" id="KW-0813">Transport</keyword>
<evidence type="ECO:0000256" key="4">
    <source>
        <dbReference type="ARBA" id="ARBA00014720"/>
    </source>
</evidence>
<keyword evidence="9" id="KW-0560">Oxidoreductase</keyword>
<dbReference type="InterPro" id="IPR036524">
    <property type="entry name" value="Frataxin/CyaY_sf"/>
</dbReference>
<dbReference type="NCBIfam" id="TIGR03421">
    <property type="entry name" value="FeS_CyaY"/>
    <property type="match status" value="1"/>
</dbReference>
<name>A0AAW0NYP1_9GOBI</name>
<gene>
    <name evidence="17" type="ORF">WMY93_012959</name>
</gene>
<dbReference type="EMBL" id="JBBPFD010000009">
    <property type="protein sequence ID" value="KAK7912748.1"/>
    <property type="molecule type" value="Genomic_DNA"/>
</dbReference>
<reference evidence="18" key="1">
    <citation type="submission" date="2024-04" db="EMBL/GenBank/DDBJ databases">
        <title>Salinicola lusitanus LLJ914,a marine bacterium isolated from the Okinawa Trough.</title>
        <authorList>
            <person name="Li J."/>
        </authorList>
    </citation>
    <scope>NUCLEOTIDE SEQUENCE [LARGE SCALE GENOMIC DNA]</scope>
</reference>
<keyword evidence="5" id="KW-0409">Iron storage</keyword>
<dbReference type="Gene3D" id="3.30.920.10">
    <property type="entry name" value="Frataxin/CyaY"/>
    <property type="match status" value="1"/>
</dbReference>